<keyword evidence="2" id="KW-1185">Reference proteome</keyword>
<dbReference type="KEGG" id="tact:SG35_013240"/>
<accession>A0AAE9YXN2</accession>
<reference evidence="1 2" key="1">
    <citation type="journal article" date="2015" name="Genome Announc.">
        <title>Draft Genome Sequences of Marine Isolates of Thalassomonas viridans and Thalassomonas actiniarum.</title>
        <authorList>
            <person name="Olonade I."/>
            <person name="van Zyl L.J."/>
            <person name="Trindade M."/>
        </authorList>
    </citation>
    <scope>NUCLEOTIDE SEQUENCE [LARGE SCALE GENOMIC DNA]</scope>
    <source>
        <strain evidence="1 2">A5K-106</strain>
    </source>
</reference>
<dbReference type="EMBL" id="CP059735">
    <property type="protein sequence ID" value="WDE01487.1"/>
    <property type="molecule type" value="Genomic_DNA"/>
</dbReference>
<evidence type="ECO:0000313" key="2">
    <source>
        <dbReference type="Proteomes" id="UP000032568"/>
    </source>
</evidence>
<dbReference type="AlphaFoldDB" id="A0AAE9YXN2"/>
<proteinExistence type="predicted"/>
<sequence length="158" mass="17660">MAPLRKISRCAPNFLVCQALAVKESMFHLIRNNELEVQLDVSGVSDPLPSVAFDIAVSWNMPYQTVDFKIKECWIECTAFDKFQDGILQLQSLETGSITLNDLSGDPIISFTKSGSVLVTEIQSKDGLDIGSFTLKSTSQSIELSDILTRIQQLDKWW</sequence>
<reference evidence="1 2" key="2">
    <citation type="journal article" date="2022" name="Mar. Drugs">
        <title>Bioassay-Guided Fractionation Leads to the Detection of Cholic Acid Generated by the Rare Thalassomonas sp.</title>
        <authorList>
            <person name="Pheiffer F."/>
            <person name="Schneider Y.K."/>
            <person name="Hansen E.H."/>
            <person name="Andersen J.H."/>
            <person name="Isaksson J."/>
            <person name="Busche T."/>
            <person name="R C."/>
            <person name="Kalinowski J."/>
            <person name="Zyl L.V."/>
            <person name="Trindade M."/>
        </authorList>
    </citation>
    <scope>NUCLEOTIDE SEQUENCE [LARGE SCALE GENOMIC DNA]</scope>
    <source>
        <strain evidence="1 2">A5K-106</strain>
    </source>
</reference>
<dbReference type="Proteomes" id="UP000032568">
    <property type="component" value="Chromosome"/>
</dbReference>
<evidence type="ECO:0000313" key="1">
    <source>
        <dbReference type="EMBL" id="WDE01487.1"/>
    </source>
</evidence>
<name>A0AAE9YXN2_9GAMM</name>
<organism evidence="1 2">
    <name type="scientific">Thalassomonas actiniarum</name>
    <dbReference type="NCBI Taxonomy" id="485447"/>
    <lineage>
        <taxon>Bacteria</taxon>
        <taxon>Pseudomonadati</taxon>
        <taxon>Pseudomonadota</taxon>
        <taxon>Gammaproteobacteria</taxon>
        <taxon>Alteromonadales</taxon>
        <taxon>Colwelliaceae</taxon>
        <taxon>Thalassomonas</taxon>
    </lineage>
</organism>
<protein>
    <submittedName>
        <fullName evidence="1">Uncharacterized protein</fullName>
    </submittedName>
</protein>
<gene>
    <name evidence="1" type="ORF">SG35_013240</name>
</gene>